<reference evidence="1" key="1">
    <citation type="submission" date="2014-12" db="EMBL/GenBank/DDBJ databases">
        <title>Insight into the proteome of Arion vulgaris.</title>
        <authorList>
            <person name="Aradska J."/>
            <person name="Bulat T."/>
            <person name="Smidak R."/>
            <person name="Sarate P."/>
            <person name="Gangsoo J."/>
            <person name="Sialana F."/>
            <person name="Bilban M."/>
            <person name="Lubec G."/>
        </authorList>
    </citation>
    <scope>NUCLEOTIDE SEQUENCE</scope>
    <source>
        <tissue evidence="1">Skin</tissue>
    </source>
</reference>
<gene>
    <name evidence="1" type="primary">ORF155415</name>
</gene>
<feature type="non-terminal residue" evidence="1">
    <location>
        <position position="1"/>
    </location>
</feature>
<dbReference type="EMBL" id="HACG01039866">
    <property type="protein sequence ID" value="CEK86731.1"/>
    <property type="molecule type" value="Transcribed_RNA"/>
</dbReference>
<sequence>NYRCNTPDTGYKTHHDPSGKMWIRQETYGFHKKFPVLPFPRLSTNCFPVLSFHSSPCFLGRPDLLFPSNVHRRGVLANVPTGVHHT</sequence>
<proteinExistence type="predicted"/>
<evidence type="ECO:0000313" key="1">
    <source>
        <dbReference type="EMBL" id="CEK86731.1"/>
    </source>
</evidence>
<accession>A0A0B7B349</accession>
<name>A0A0B7B349_9EUPU</name>
<protein>
    <submittedName>
        <fullName evidence="1">Uncharacterized protein</fullName>
    </submittedName>
</protein>
<organism evidence="1">
    <name type="scientific">Arion vulgaris</name>
    <dbReference type="NCBI Taxonomy" id="1028688"/>
    <lineage>
        <taxon>Eukaryota</taxon>
        <taxon>Metazoa</taxon>
        <taxon>Spiralia</taxon>
        <taxon>Lophotrochozoa</taxon>
        <taxon>Mollusca</taxon>
        <taxon>Gastropoda</taxon>
        <taxon>Heterobranchia</taxon>
        <taxon>Euthyneura</taxon>
        <taxon>Panpulmonata</taxon>
        <taxon>Eupulmonata</taxon>
        <taxon>Stylommatophora</taxon>
        <taxon>Helicina</taxon>
        <taxon>Arionoidea</taxon>
        <taxon>Arionidae</taxon>
        <taxon>Arion</taxon>
    </lineage>
</organism>
<dbReference type="AlphaFoldDB" id="A0A0B7B349"/>